<proteinExistence type="predicted"/>
<keyword evidence="2" id="KW-0378">Hydrolase</keyword>
<organism evidence="2 3">
    <name type="scientific">Amnibacterium flavum</name>
    <dbReference type="NCBI Taxonomy" id="2173173"/>
    <lineage>
        <taxon>Bacteria</taxon>
        <taxon>Bacillati</taxon>
        <taxon>Actinomycetota</taxon>
        <taxon>Actinomycetes</taxon>
        <taxon>Micrococcales</taxon>
        <taxon>Microbacteriaceae</taxon>
        <taxon>Amnibacterium</taxon>
    </lineage>
</organism>
<dbReference type="RefSeq" id="WP_116756187.1">
    <property type="nucleotide sequence ID" value="NZ_JBHUEX010000001.1"/>
</dbReference>
<dbReference type="AlphaFoldDB" id="A0A2V1HM28"/>
<dbReference type="SUPFAM" id="SSF53474">
    <property type="entry name" value="alpha/beta-Hydrolases"/>
    <property type="match status" value="1"/>
</dbReference>
<evidence type="ECO:0000259" key="1">
    <source>
        <dbReference type="Pfam" id="PF00561"/>
    </source>
</evidence>
<dbReference type="Proteomes" id="UP000244893">
    <property type="component" value="Unassembled WGS sequence"/>
</dbReference>
<dbReference type="InterPro" id="IPR029058">
    <property type="entry name" value="AB_hydrolase_fold"/>
</dbReference>
<dbReference type="InterPro" id="IPR050266">
    <property type="entry name" value="AB_hydrolase_sf"/>
</dbReference>
<dbReference type="GO" id="GO:0016020">
    <property type="term" value="C:membrane"/>
    <property type="evidence" value="ECO:0007669"/>
    <property type="project" value="TreeGrafter"/>
</dbReference>
<protein>
    <submittedName>
        <fullName evidence="2">Alpha/beta hydrolase</fullName>
    </submittedName>
</protein>
<keyword evidence="3" id="KW-1185">Reference proteome</keyword>
<name>A0A2V1HM28_9MICO</name>
<reference evidence="2 3" key="1">
    <citation type="submission" date="2018-05" db="EMBL/GenBank/DDBJ databases">
        <title>Amnibacterium sp. M8JJ-5, whole genome shotgun sequence.</title>
        <authorList>
            <person name="Tuo L."/>
        </authorList>
    </citation>
    <scope>NUCLEOTIDE SEQUENCE [LARGE SCALE GENOMIC DNA]</scope>
    <source>
        <strain evidence="2 3">M8JJ-5</strain>
    </source>
</reference>
<dbReference type="InterPro" id="IPR000073">
    <property type="entry name" value="AB_hydrolase_1"/>
</dbReference>
<dbReference type="Pfam" id="PF00561">
    <property type="entry name" value="Abhydrolase_1"/>
    <property type="match status" value="1"/>
</dbReference>
<dbReference type="PANTHER" id="PTHR43798:SF33">
    <property type="entry name" value="HYDROLASE, PUTATIVE (AFU_ORTHOLOGUE AFUA_2G14860)-RELATED"/>
    <property type="match status" value="1"/>
</dbReference>
<accession>A0A2V1HM28</accession>
<gene>
    <name evidence="2" type="ORF">DDQ50_07650</name>
</gene>
<dbReference type="OrthoDB" id="9804723at2"/>
<dbReference type="PANTHER" id="PTHR43798">
    <property type="entry name" value="MONOACYLGLYCEROL LIPASE"/>
    <property type="match status" value="1"/>
</dbReference>
<evidence type="ECO:0000313" key="3">
    <source>
        <dbReference type="Proteomes" id="UP000244893"/>
    </source>
</evidence>
<evidence type="ECO:0000313" key="2">
    <source>
        <dbReference type="EMBL" id="PVZ93673.1"/>
    </source>
</evidence>
<comment type="caution">
    <text evidence="2">The sequence shown here is derived from an EMBL/GenBank/DDBJ whole genome shotgun (WGS) entry which is preliminary data.</text>
</comment>
<sequence length="262" mass="28161">MLPLPPRPPAVGVMTSDGLRIATYDHGGSSDLPVVLAVHGFASNAYSNWVVTGWVRELGRAGYRVISFDQRGHGNSDKPHDPAAYTMGALVDDVQAVLDTYLLDEVTYVGYSLGARVGWHAAIDLPHLVVRGVFGGIPDGDPLTRFRVDEAKSFIADGRPVEDRLTAAYLTMASGFDGNDLSALVALVEGMRGSPQPDPDNAPRQPLLFATGSDDKILEASKALAEATPRGEFFSIPGRNHFNAPTARAFRERAMEFLSTPV</sequence>
<dbReference type="Gene3D" id="3.40.50.1820">
    <property type="entry name" value="alpha/beta hydrolase"/>
    <property type="match status" value="1"/>
</dbReference>
<dbReference type="GO" id="GO:0016787">
    <property type="term" value="F:hydrolase activity"/>
    <property type="evidence" value="ECO:0007669"/>
    <property type="project" value="UniProtKB-KW"/>
</dbReference>
<feature type="domain" description="AB hydrolase-1" evidence="1">
    <location>
        <begin position="33"/>
        <end position="137"/>
    </location>
</feature>
<dbReference type="EMBL" id="QEOP01000002">
    <property type="protein sequence ID" value="PVZ93673.1"/>
    <property type="molecule type" value="Genomic_DNA"/>
</dbReference>